<dbReference type="Proteomes" id="UP000300142">
    <property type="component" value="Unassembled WGS sequence"/>
</dbReference>
<dbReference type="EMBL" id="BJCE01000064">
    <property type="protein sequence ID" value="GCL37134.1"/>
    <property type="molecule type" value="Genomic_DNA"/>
</dbReference>
<sequence length="85" mass="10258">MITHQPLVQRVIRWYDKYGDDFIGEKVLEDVNLSHLQSLFKVESINPMYDCYLIECTEQKKYLENTFSLEIYTDLYDYFIECDAI</sequence>
<name>A0A480A4I6_9CYAN</name>
<evidence type="ECO:0000313" key="2">
    <source>
        <dbReference type="EMBL" id="GCL37134.1"/>
    </source>
</evidence>
<dbReference type="Pfam" id="PF24731">
    <property type="entry name" value="DUF7683"/>
    <property type="match status" value="1"/>
</dbReference>
<dbReference type="AlphaFoldDB" id="A0A480A4I6"/>
<dbReference type="RefSeq" id="WP_137667426.1">
    <property type="nucleotide sequence ID" value="NZ_BJCE01000064.1"/>
</dbReference>
<feature type="domain" description="DUF7683" evidence="1">
    <location>
        <begin position="9"/>
        <end position="81"/>
    </location>
</feature>
<proteinExistence type="predicted"/>
<comment type="caution">
    <text evidence="2">The sequence shown here is derived from an EMBL/GenBank/DDBJ whole genome shotgun (WGS) entry which is preliminary data.</text>
</comment>
<gene>
    <name evidence="2" type="ORF">SR1949_22410</name>
</gene>
<evidence type="ECO:0000313" key="3">
    <source>
        <dbReference type="Proteomes" id="UP000300142"/>
    </source>
</evidence>
<dbReference type="InterPro" id="IPR056100">
    <property type="entry name" value="DUF7683"/>
</dbReference>
<accession>A0A480A4I6</accession>
<reference evidence="3" key="1">
    <citation type="submission" date="2019-02" db="EMBL/GenBank/DDBJ databases">
        <title>Draft genome sequence of Sphaerospermopsis reniformis NIES-1949.</title>
        <authorList>
            <person name="Yamaguchi H."/>
            <person name="Suzuki S."/>
            <person name="Kawachi M."/>
        </authorList>
    </citation>
    <scope>NUCLEOTIDE SEQUENCE [LARGE SCALE GENOMIC DNA]</scope>
    <source>
        <strain evidence="3">NIES-1949</strain>
    </source>
</reference>
<organism evidence="2 3">
    <name type="scientific">Sphaerospermopsis reniformis</name>
    <dbReference type="NCBI Taxonomy" id="531300"/>
    <lineage>
        <taxon>Bacteria</taxon>
        <taxon>Bacillati</taxon>
        <taxon>Cyanobacteriota</taxon>
        <taxon>Cyanophyceae</taxon>
        <taxon>Nostocales</taxon>
        <taxon>Aphanizomenonaceae</taxon>
        <taxon>Sphaerospermopsis</taxon>
    </lineage>
</organism>
<evidence type="ECO:0000259" key="1">
    <source>
        <dbReference type="Pfam" id="PF24731"/>
    </source>
</evidence>
<protein>
    <recommendedName>
        <fullName evidence="1">DUF7683 domain-containing protein</fullName>
    </recommendedName>
</protein>
<keyword evidence="3" id="KW-1185">Reference proteome</keyword>